<keyword evidence="5" id="KW-0413">Isomerase</keyword>
<evidence type="ECO:0000313" key="5">
    <source>
        <dbReference type="EMBL" id="RMI30622.1"/>
    </source>
</evidence>
<dbReference type="PANTHER" id="PTHR45625:SF3">
    <property type="entry name" value="PEPTIDYL-PROLYL CIS-TRANS ISOMERASE B-RELATED"/>
    <property type="match status" value="1"/>
</dbReference>
<gene>
    <name evidence="5" type="ORF">EBN03_21405</name>
</gene>
<dbReference type="InterPro" id="IPR002130">
    <property type="entry name" value="Cyclophilin-type_PPIase_dom"/>
</dbReference>
<dbReference type="RefSeq" id="WP_122189860.1">
    <property type="nucleotide sequence ID" value="NZ_RFFH01000009.1"/>
</dbReference>
<keyword evidence="3" id="KW-1133">Transmembrane helix</keyword>
<evidence type="ECO:0000259" key="4">
    <source>
        <dbReference type="PROSITE" id="PS50072"/>
    </source>
</evidence>
<dbReference type="AlphaFoldDB" id="A0A3M2KYT6"/>
<evidence type="ECO:0000256" key="3">
    <source>
        <dbReference type="SAM" id="Phobius"/>
    </source>
</evidence>
<protein>
    <submittedName>
        <fullName evidence="5">Peptidylprolyl isomerase</fullName>
    </submittedName>
</protein>
<feature type="transmembrane region" description="Helical" evidence="3">
    <location>
        <begin position="31"/>
        <end position="54"/>
    </location>
</feature>
<feature type="compositionally biased region" description="Pro residues" evidence="2">
    <location>
        <begin position="76"/>
        <end position="85"/>
    </location>
</feature>
<feature type="compositionally biased region" description="Low complexity" evidence="2">
    <location>
        <begin position="60"/>
        <end position="75"/>
    </location>
</feature>
<evidence type="ECO:0000256" key="1">
    <source>
        <dbReference type="ARBA" id="ARBA00002388"/>
    </source>
</evidence>
<feature type="compositionally biased region" description="Polar residues" evidence="2">
    <location>
        <begin position="271"/>
        <end position="291"/>
    </location>
</feature>
<feature type="domain" description="PPIase cyclophilin-type" evidence="4">
    <location>
        <begin position="123"/>
        <end position="290"/>
    </location>
</feature>
<reference evidence="5 6" key="1">
    <citation type="submission" date="2018-10" db="EMBL/GenBank/DDBJ databases">
        <title>Isolation from cow dung.</title>
        <authorList>
            <person name="Ling L."/>
        </authorList>
    </citation>
    <scope>NUCLEOTIDE SEQUENCE [LARGE SCALE GENOMIC DNA]</scope>
    <source>
        <strain evidence="5 6">NEAU-LL90</strain>
    </source>
</reference>
<sequence length="291" mass="30439">MPTNEQRRAAAKRKLERRLERQAQRARKRKALAIAGSALGVVLVAAAGVGIWYLNKDNSDSSSDAAPTTTAAPITAPAPPSPKPRPATVGCDYHDAPNPAKQGINKPNTANVTAAGNTKVSLDTNQGPISLTLNNAEAPCTINSFVSLVSQKYFDGSPCHRLTTADGLKVLQCGDPTGKGTGTPGYGFKNEYPNDQVDPNDPNSAQPVKYSRGVVAMANSDRPGMPTEGTNGSQFFLVFGDSELPPNYTIFGTVDESGLSTLDKIAKAGTQDGSQDGQPKNAVTINTAKVG</sequence>
<accession>A0A3M2KYT6</accession>
<dbReference type="PANTHER" id="PTHR45625">
    <property type="entry name" value="PEPTIDYL-PROLYL CIS-TRANS ISOMERASE-RELATED"/>
    <property type="match status" value="1"/>
</dbReference>
<name>A0A3M2KYT6_9NOCA</name>
<evidence type="ECO:0000256" key="2">
    <source>
        <dbReference type="SAM" id="MobiDB-lite"/>
    </source>
</evidence>
<dbReference type="Pfam" id="PF00160">
    <property type="entry name" value="Pro_isomerase"/>
    <property type="match status" value="1"/>
</dbReference>
<dbReference type="SUPFAM" id="SSF50891">
    <property type="entry name" value="Cyclophilin-like"/>
    <property type="match status" value="1"/>
</dbReference>
<comment type="function">
    <text evidence="1">PPIases accelerate the folding of proteins. It catalyzes the cis-trans isomerization of proline imidic peptide bonds in oligopeptides.</text>
</comment>
<dbReference type="PROSITE" id="PS50072">
    <property type="entry name" value="CSA_PPIASE_2"/>
    <property type="match status" value="1"/>
</dbReference>
<dbReference type="EMBL" id="RFFH01000009">
    <property type="protein sequence ID" value="RMI30622.1"/>
    <property type="molecule type" value="Genomic_DNA"/>
</dbReference>
<dbReference type="GO" id="GO:0003755">
    <property type="term" value="F:peptidyl-prolyl cis-trans isomerase activity"/>
    <property type="evidence" value="ECO:0007669"/>
    <property type="project" value="InterPro"/>
</dbReference>
<feature type="region of interest" description="Disordered" evidence="2">
    <location>
        <begin position="179"/>
        <end position="203"/>
    </location>
</feature>
<keyword evidence="3" id="KW-0472">Membrane</keyword>
<dbReference type="InterPro" id="IPR044666">
    <property type="entry name" value="Cyclophilin_A-like"/>
</dbReference>
<keyword evidence="3" id="KW-0812">Transmembrane</keyword>
<evidence type="ECO:0000313" key="6">
    <source>
        <dbReference type="Proteomes" id="UP000279275"/>
    </source>
</evidence>
<dbReference type="OrthoDB" id="5507614at2"/>
<proteinExistence type="predicted"/>
<dbReference type="InterPro" id="IPR029000">
    <property type="entry name" value="Cyclophilin-like_dom_sf"/>
</dbReference>
<comment type="caution">
    <text evidence="5">The sequence shown here is derived from an EMBL/GenBank/DDBJ whole genome shotgun (WGS) entry which is preliminary data.</text>
</comment>
<dbReference type="Proteomes" id="UP000279275">
    <property type="component" value="Unassembled WGS sequence"/>
</dbReference>
<feature type="region of interest" description="Disordered" evidence="2">
    <location>
        <begin position="59"/>
        <end position="108"/>
    </location>
</feature>
<feature type="region of interest" description="Disordered" evidence="2">
    <location>
        <begin position="269"/>
        <end position="291"/>
    </location>
</feature>
<keyword evidence="6" id="KW-1185">Reference proteome</keyword>
<organism evidence="5 6">
    <name type="scientific">Nocardia stercoris</name>
    <dbReference type="NCBI Taxonomy" id="2483361"/>
    <lineage>
        <taxon>Bacteria</taxon>
        <taxon>Bacillati</taxon>
        <taxon>Actinomycetota</taxon>
        <taxon>Actinomycetes</taxon>
        <taxon>Mycobacteriales</taxon>
        <taxon>Nocardiaceae</taxon>
        <taxon>Nocardia</taxon>
    </lineage>
</organism>
<dbReference type="Gene3D" id="2.40.100.10">
    <property type="entry name" value="Cyclophilin-like"/>
    <property type="match status" value="1"/>
</dbReference>